<keyword evidence="2" id="KW-1185">Reference proteome</keyword>
<protein>
    <submittedName>
        <fullName evidence="1">Uncharacterized protein</fullName>
    </submittedName>
</protein>
<comment type="caution">
    <text evidence="1">The sequence shown here is derived from an EMBL/GenBank/DDBJ whole genome shotgun (WGS) entry which is preliminary data.</text>
</comment>
<evidence type="ECO:0000313" key="1">
    <source>
        <dbReference type="EMBL" id="KAF2466292.1"/>
    </source>
</evidence>
<dbReference type="EMBL" id="MU003525">
    <property type="protein sequence ID" value="KAF2466292.1"/>
    <property type="molecule type" value="Genomic_DNA"/>
</dbReference>
<accession>A0ACB6QHD4</accession>
<name>A0ACB6QHD4_9PLEO</name>
<sequence length="184" mass="20258">MALRSRLRRAFTRSSQDDTSLTKTSSKSSKANKDSNVYQPGEKMPPLKYRRPVNPEHKEKLEAFSWAKAWRRKSEQSQYSPMGSRMPSRKNSINTLGRRSIGGRKGSSRGHDGIGVDSGIGGSIAGDEQRVEQVKEGSDEEGDVTNVGLSRPPTNEPRKSSSYPGRSHSITTTNPSPKKNSSSH</sequence>
<proteinExistence type="predicted"/>
<dbReference type="Proteomes" id="UP000799755">
    <property type="component" value="Unassembled WGS sequence"/>
</dbReference>
<organism evidence="1 2">
    <name type="scientific">Lindgomyces ingoldianus</name>
    <dbReference type="NCBI Taxonomy" id="673940"/>
    <lineage>
        <taxon>Eukaryota</taxon>
        <taxon>Fungi</taxon>
        <taxon>Dikarya</taxon>
        <taxon>Ascomycota</taxon>
        <taxon>Pezizomycotina</taxon>
        <taxon>Dothideomycetes</taxon>
        <taxon>Pleosporomycetidae</taxon>
        <taxon>Pleosporales</taxon>
        <taxon>Lindgomycetaceae</taxon>
        <taxon>Lindgomyces</taxon>
    </lineage>
</organism>
<reference evidence="1" key="1">
    <citation type="journal article" date="2020" name="Stud. Mycol.">
        <title>101 Dothideomycetes genomes: a test case for predicting lifestyles and emergence of pathogens.</title>
        <authorList>
            <person name="Haridas S."/>
            <person name="Albert R."/>
            <person name="Binder M."/>
            <person name="Bloem J."/>
            <person name="Labutti K."/>
            <person name="Salamov A."/>
            <person name="Andreopoulos B."/>
            <person name="Baker S."/>
            <person name="Barry K."/>
            <person name="Bills G."/>
            <person name="Bluhm B."/>
            <person name="Cannon C."/>
            <person name="Castanera R."/>
            <person name="Culley D."/>
            <person name="Daum C."/>
            <person name="Ezra D."/>
            <person name="Gonzalez J."/>
            <person name="Henrissat B."/>
            <person name="Kuo A."/>
            <person name="Liang C."/>
            <person name="Lipzen A."/>
            <person name="Lutzoni F."/>
            <person name="Magnuson J."/>
            <person name="Mondo S."/>
            <person name="Nolan M."/>
            <person name="Ohm R."/>
            <person name="Pangilinan J."/>
            <person name="Park H.-J."/>
            <person name="Ramirez L."/>
            <person name="Alfaro M."/>
            <person name="Sun H."/>
            <person name="Tritt A."/>
            <person name="Yoshinaga Y."/>
            <person name="Zwiers L.-H."/>
            <person name="Turgeon B."/>
            <person name="Goodwin S."/>
            <person name="Spatafora J."/>
            <person name="Crous P."/>
            <person name="Grigoriev I."/>
        </authorList>
    </citation>
    <scope>NUCLEOTIDE SEQUENCE</scope>
    <source>
        <strain evidence="1">ATCC 200398</strain>
    </source>
</reference>
<gene>
    <name evidence="1" type="ORF">BDR25DRAFT_77258</name>
</gene>
<evidence type="ECO:0000313" key="2">
    <source>
        <dbReference type="Proteomes" id="UP000799755"/>
    </source>
</evidence>